<evidence type="ECO:0008006" key="4">
    <source>
        <dbReference type="Google" id="ProtNLM"/>
    </source>
</evidence>
<protein>
    <recommendedName>
        <fullName evidence="4">DUF4242 domain-containing protein</fullName>
    </recommendedName>
</protein>
<keyword evidence="3" id="KW-1185">Reference proteome</keyword>
<evidence type="ECO:0000313" key="2">
    <source>
        <dbReference type="EMBL" id="GAA0389194.1"/>
    </source>
</evidence>
<dbReference type="RefSeq" id="WP_344019721.1">
    <property type="nucleotide sequence ID" value="NZ_BAAABX010000007.1"/>
</dbReference>
<evidence type="ECO:0000313" key="3">
    <source>
        <dbReference type="Proteomes" id="UP001500879"/>
    </source>
</evidence>
<evidence type="ECO:0000256" key="1">
    <source>
        <dbReference type="SAM" id="MobiDB-lite"/>
    </source>
</evidence>
<dbReference type="EMBL" id="BAAABX010000007">
    <property type="protein sequence ID" value="GAA0389194.1"/>
    <property type="molecule type" value="Genomic_DNA"/>
</dbReference>
<dbReference type="Proteomes" id="UP001500879">
    <property type="component" value="Unassembled WGS sequence"/>
</dbReference>
<reference evidence="3" key="1">
    <citation type="journal article" date="2019" name="Int. J. Syst. Evol. Microbiol.">
        <title>The Global Catalogue of Microorganisms (GCM) 10K type strain sequencing project: providing services to taxonomists for standard genome sequencing and annotation.</title>
        <authorList>
            <consortium name="The Broad Institute Genomics Platform"/>
            <consortium name="The Broad Institute Genome Sequencing Center for Infectious Disease"/>
            <person name="Wu L."/>
            <person name="Ma J."/>
        </authorList>
    </citation>
    <scope>NUCLEOTIDE SEQUENCE [LARGE SCALE GENOMIC DNA]</scope>
    <source>
        <strain evidence="3">JCM 4788</strain>
    </source>
</reference>
<gene>
    <name evidence="2" type="ORF">GCM10010357_07380</name>
</gene>
<sequence>MTLKFLGIIPNTPANESPTMWLHMETGDVLCQSYKATEEEIKECQEIGSIPGHSNEVPDHETITASRRSCFSSSPDPTAKMKMRTAVPTTLEEE</sequence>
<comment type="caution">
    <text evidence="2">The sequence shown here is derived from an EMBL/GenBank/DDBJ whole genome shotgun (WGS) entry which is preliminary data.</text>
</comment>
<organism evidence="2 3">
    <name type="scientific">Streptomyces luteireticuli</name>
    <dbReference type="NCBI Taxonomy" id="173858"/>
    <lineage>
        <taxon>Bacteria</taxon>
        <taxon>Bacillati</taxon>
        <taxon>Actinomycetota</taxon>
        <taxon>Actinomycetes</taxon>
        <taxon>Kitasatosporales</taxon>
        <taxon>Streptomycetaceae</taxon>
        <taxon>Streptomyces</taxon>
    </lineage>
</organism>
<feature type="compositionally biased region" description="Polar residues" evidence="1">
    <location>
        <begin position="63"/>
        <end position="76"/>
    </location>
</feature>
<accession>A0ABP3I5W8</accession>
<feature type="region of interest" description="Disordered" evidence="1">
    <location>
        <begin position="49"/>
        <end position="94"/>
    </location>
</feature>
<name>A0ABP3I5W8_9ACTN</name>
<proteinExistence type="predicted"/>